<dbReference type="AlphaFoldDB" id="A0A100WTG0"/>
<gene>
    <name evidence="2" type="ORF">RMCFA_3926</name>
</gene>
<evidence type="ECO:0000313" key="2">
    <source>
        <dbReference type="EMBL" id="GAT03814.1"/>
    </source>
</evidence>
<comment type="caution">
    <text evidence="2">The sequence shown here is derived from an EMBL/GenBank/DDBJ whole genome shotgun (WGS) entry which is preliminary data.</text>
</comment>
<organism evidence="2 3">
    <name type="scientific">Mycolicibacterium fortuitum subsp. acetamidolyticum</name>
    <dbReference type="NCBI Taxonomy" id="144550"/>
    <lineage>
        <taxon>Bacteria</taxon>
        <taxon>Bacillati</taxon>
        <taxon>Actinomycetota</taxon>
        <taxon>Actinomycetes</taxon>
        <taxon>Mycobacteriales</taxon>
        <taxon>Mycobacteriaceae</taxon>
        <taxon>Mycolicibacterium</taxon>
    </lineage>
</organism>
<protein>
    <submittedName>
        <fullName evidence="2">LacI family transcriptional regulator</fullName>
    </submittedName>
</protein>
<evidence type="ECO:0000256" key="1">
    <source>
        <dbReference type="SAM" id="MobiDB-lite"/>
    </source>
</evidence>
<dbReference type="EMBL" id="BCSZ01000035">
    <property type="protein sequence ID" value="GAT03814.1"/>
    <property type="molecule type" value="Genomic_DNA"/>
</dbReference>
<reference evidence="2 3" key="1">
    <citation type="journal article" date="2016" name="Genome Announc.">
        <title>Draft Genome Sequences of Five Rapidly Growing Mycobacterium Species, M. thermoresistibile, M. fortuitum subsp. acetamidolyticum, M. canariasense, M. brisbanense, and M. novocastrense.</title>
        <authorList>
            <person name="Katahira K."/>
            <person name="Ogura Y."/>
            <person name="Gotoh Y."/>
            <person name="Hayashi T."/>
        </authorList>
    </citation>
    <scope>NUCLEOTIDE SEQUENCE [LARGE SCALE GENOMIC DNA]</scope>
    <source>
        <strain evidence="2 3">JCM6368</strain>
    </source>
</reference>
<evidence type="ECO:0000313" key="3">
    <source>
        <dbReference type="Proteomes" id="UP000069705"/>
    </source>
</evidence>
<dbReference type="RefSeq" id="WP_061264351.1">
    <property type="nucleotide sequence ID" value="NZ_BCSZ01000035.1"/>
</dbReference>
<proteinExistence type="predicted"/>
<dbReference type="Proteomes" id="UP000069705">
    <property type="component" value="Unassembled WGS sequence"/>
</dbReference>
<feature type="region of interest" description="Disordered" evidence="1">
    <location>
        <begin position="1"/>
        <end position="35"/>
    </location>
</feature>
<sequence>MSDRDIENISKSIKKHVDDNFPKGVSVPGPEEADEDDAIRAVQKQFKEAGFNCPRDTAREVVQHAWDQVR</sequence>
<reference evidence="3" key="2">
    <citation type="submission" date="2016-02" db="EMBL/GenBank/DDBJ databases">
        <title>Draft genome sequence of five rapidly growing Mycobacterium species.</title>
        <authorList>
            <person name="Katahira K."/>
            <person name="Gotou Y."/>
            <person name="Iida K."/>
            <person name="Ogura Y."/>
            <person name="Hayashi T."/>
        </authorList>
    </citation>
    <scope>NUCLEOTIDE SEQUENCE [LARGE SCALE GENOMIC DNA]</scope>
    <source>
        <strain evidence="3">JCM6368</strain>
    </source>
</reference>
<accession>A0A100WTG0</accession>
<name>A0A100WTG0_MYCFO</name>